<evidence type="ECO:0000313" key="2">
    <source>
        <dbReference type="EMBL" id="RNF82550.1"/>
    </source>
</evidence>
<sequence>MIGFRRHRLPLVLRVLVLAMFVLGVAMQPVLASLGELHELSHDPSGSHAHAAHAGDAVAAETADGEGNPRALHVLLDFAHCCGQPTAMPLSSPQMPMAIAASVALPMGPSQPPTAARNLAPYRPPIV</sequence>
<dbReference type="OrthoDB" id="5974854at2"/>
<name>A0A3M8SUL8_9GAMM</name>
<dbReference type="RefSeq" id="WP_123088686.1">
    <property type="nucleotide sequence ID" value="NZ_RIBS01000007.1"/>
</dbReference>
<feature type="region of interest" description="Disordered" evidence="1">
    <location>
        <begin position="43"/>
        <end position="63"/>
    </location>
</feature>
<organism evidence="2 3">
    <name type="scientific">Montanilutibacter psychrotolerans</name>
    <dbReference type="NCBI Taxonomy" id="1327343"/>
    <lineage>
        <taxon>Bacteria</taxon>
        <taxon>Pseudomonadati</taxon>
        <taxon>Pseudomonadota</taxon>
        <taxon>Gammaproteobacteria</taxon>
        <taxon>Lysobacterales</taxon>
        <taxon>Lysobacteraceae</taxon>
        <taxon>Montanilutibacter</taxon>
    </lineage>
</organism>
<evidence type="ECO:0000256" key="1">
    <source>
        <dbReference type="SAM" id="MobiDB-lite"/>
    </source>
</evidence>
<comment type="caution">
    <text evidence="2">The sequence shown here is derived from an EMBL/GenBank/DDBJ whole genome shotgun (WGS) entry which is preliminary data.</text>
</comment>
<feature type="compositionally biased region" description="Low complexity" evidence="1">
    <location>
        <begin position="43"/>
        <end position="62"/>
    </location>
</feature>
<accession>A0A3M8SUL8</accession>
<dbReference type="Proteomes" id="UP000267049">
    <property type="component" value="Unassembled WGS sequence"/>
</dbReference>
<evidence type="ECO:0008006" key="4">
    <source>
        <dbReference type="Google" id="ProtNLM"/>
    </source>
</evidence>
<evidence type="ECO:0000313" key="3">
    <source>
        <dbReference type="Proteomes" id="UP000267049"/>
    </source>
</evidence>
<keyword evidence="3" id="KW-1185">Reference proteome</keyword>
<gene>
    <name evidence="2" type="ORF">EER27_13655</name>
</gene>
<dbReference type="EMBL" id="RIBS01000007">
    <property type="protein sequence ID" value="RNF82550.1"/>
    <property type="molecule type" value="Genomic_DNA"/>
</dbReference>
<reference evidence="2 3" key="1">
    <citation type="submission" date="2018-11" db="EMBL/GenBank/DDBJ databases">
        <title>Lysobacter cryohumiis sp. nov., isolated from soil in the Tianshan Mountains, Xinjiang, China.</title>
        <authorList>
            <person name="Luo Y."/>
            <person name="Sheng H."/>
        </authorList>
    </citation>
    <scope>NUCLEOTIDE SEQUENCE [LARGE SCALE GENOMIC DNA]</scope>
    <source>
        <strain evidence="2 3">ZS60</strain>
    </source>
</reference>
<proteinExistence type="predicted"/>
<protein>
    <recommendedName>
        <fullName evidence="4">DUF2946 domain-containing protein</fullName>
    </recommendedName>
</protein>
<dbReference type="AlphaFoldDB" id="A0A3M8SUL8"/>